<dbReference type="InterPro" id="IPR018490">
    <property type="entry name" value="cNMP-bd_dom_sf"/>
</dbReference>
<dbReference type="InterPro" id="IPR036388">
    <property type="entry name" value="WH-like_DNA-bd_sf"/>
</dbReference>
<evidence type="ECO:0000313" key="5">
    <source>
        <dbReference type="EMBL" id="SDG39273.1"/>
    </source>
</evidence>
<dbReference type="InterPro" id="IPR036390">
    <property type="entry name" value="WH_DNA-bd_sf"/>
</dbReference>
<dbReference type="Pfam" id="PF13545">
    <property type="entry name" value="HTH_Crp_2"/>
    <property type="match status" value="1"/>
</dbReference>
<proteinExistence type="predicted"/>
<dbReference type="OrthoDB" id="6155297at2"/>
<keyword evidence="6" id="KW-1185">Reference proteome</keyword>
<dbReference type="AlphaFoldDB" id="A0A1G7TVI2"/>
<feature type="domain" description="HTH crp-type" evidence="4">
    <location>
        <begin position="146"/>
        <end position="220"/>
    </location>
</feature>
<dbReference type="SUPFAM" id="SSF46785">
    <property type="entry name" value="Winged helix' DNA-binding domain"/>
    <property type="match status" value="1"/>
</dbReference>
<dbReference type="GO" id="GO:0003677">
    <property type="term" value="F:DNA binding"/>
    <property type="evidence" value="ECO:0007669"/>
    <property type="project" value="UniProtKB-KW"/>
</dbReference>
<dbReference type="RefSeq" id="WP_090021269.1">
    <property type="nucleotide sequence ID" value="NZ_FNCE01000010.1"/>
</dbReference>
<dbReference type="GO" id="GO:0006355">
    <property type="term" value="P:regulation of DNA-templated transcription"/>
    <property type="evidence" value="ECO:0007669"/>
    <property type="project" value="InterPro"/>
</dbReference>
<dbReference type="CDD" id="cd00038">
    <property type="entry name" value="CAP_ED"/>
    <property type="match status" value="1"/>
</dbReference>
<dbReference type="Gene3D" id="1.10.10.10">
    <property type="entry name" value="Winged helix-like DNA-binding domain superfamily/Winged helix DNA-binding domain"/>
    <property type="match status" value="1"/>
</dbReference>
<keyword evidence="5" id="KW-0418">Kinase</keyword>
<dbReference type="Gene3D" id="2.60.120.10">
    <property type="entry name" value="Jelly Rolls"/>
    <property type="match status" value="1"/>
</dbReference>
<dbReference type="SUPFAM" id="SSF51206">
    <property type="entry name" value="cAMP-binding domain-like"/>
    <property type="match status" value="1"/>
</dbReference>
<dbReference type="STRING" id="1082479.SAMN05216241_11093"/>
<dbReference type="GO" id="GO:0016301">
    <property type="term" value="F:kinase activity"/>
    <property type="evidence" value="ECO:0007669"/>
    <property type="project" value="UniProtKB-KW"/>
</dbReference>
<dbReference type="InterPro" id="IPR012318">
    <property type="entry name" value="HTH_CRP"/>
</dbReference>
<organism evidence="5 6">
    <name type="scientific">Limimonas halophila</name>
    <dbReference type="NCBI Taxonomy" id="1082479"/>
    <lineage>
        <taxon>Bacteria</taxon>
        <taxon>Pseudomonadati</taxon>
        <taxon>Pseudomonadota</taxon>
        <taxon>Alphaproteobacteria</taxon>
        <taxon>Rhodospirillales</taxon>
        <taxon>Rhodovibrionaceae</taxon>
        <taxon>Limimonas</taxon>
    </lineage>
</organism>
<evidence type="ECO:0000256" key="2">
    <source>
        <dbReference type="ARBA" id="ARBA00023125"/>
    </source>
</evidence>
<keyword evidence="3" id="KW-0804">Transcription</keyword>
<name>A0A1G7TVI2_9PROT</name>
<protein>
    <submittedName>
        <fullName evidence="5">cAMP-binding domain of CRP or a regulatory subunit of cAMP-dependent protein kinases</fullName>
    </submittedName>
</protein>
<reference evidence="5 6" key="1">
    <citation type="submission" date="2016-10" db="EMBL/GenBank/DDBJ databases">
        <authorList>
            <person name="de Groot N.N."/>
        </authorList>
    </citation>
    <scope>NUCLEOTIDE SEQUENCE [LARGE SCALE GENOMIC DNA]</scope>
    <source>
        <strain evidence="5 6">DSM 25584</strain>
    </source>
</reference>
<dbReference type="SMART" id="SM00419">
    <property type="entry name" value="HTH_CRP"/>
    <property type="match status" value="1"/>
</dbReference>
<dbReference type="PROSITE" id="PS51063">
    <property type="entry name" value="HTH_CRP_2"/>
    <property type="match status" value="1"/>
</dbReference>
<evidence type="ECO:0000313" key="6">
    <source>
        <dbReference type="Proteomes" id="UP000199415"/>
    </source>
</evidence>
<gene>
    <name evidence="5" type="ORF">SAMN05216241_11093</name>
</gene>
<dbReference type="Pfam" id="PF00027">
    <property type="entry name" value="cNMP_binding"/>
    <property type="match status" value="1"/>
</dbReference>
<dbReference type="InterPro" id="IPR000595">
    <property type="entry name" value="cNMP-bd_dom"/>
</dbReference>
<accession>A0A1G7TVI2</accession>
<dbReference type="Proteomes" id="UP000199415">
    <property type="component" value="Unassembled WGS sequence"/>
</dbReference>
<keyword evidence="2" id="KW-0238">DNA-binding</keyword>
<evidence type="ECO:0000259" key="4">
    <source>
        <dbReference type="PROSITE" id="PS51063"/>
    </source>
</evidence>
<dbReference type="InterPro" id="IPR014710">
    <property type="entry name" value="RmlC-like_jellyroll"/>
</dbReference>
<keyword evidence="5" id="KW-0808">Transferase</keyword>
<sequence>MTRTPLADRLAEVGALSPQQRDRLSGLAGRRVVLRRRTALIHEGETATWFPVVEQGWLEHERILADGRRCAVQVSLPGDLADTVMPLTGRAQFTITATTDARVHLVDAAGFMRLLHDDPAVARAFTGLQAVSECRARERLVALARMSAYEKLSFLCLELLSRLEAAGHANGGGFELALSQRTLGEVLGLHAVHVNRMFHRLEADGFIVRDGSFIRVVDRDILADLVDFRPCHGWHACRPDDRS</sequence>
<evidence type="ECO:0000256" key="1">
    <source>
        <dbReference type="ARBA" id="ARBA00023015"/>
    </source>
</evidence>
<evidence type="ECO:0000256" key="3">
    <source>
        <dbReference type="ARBA" id="ARBA00023163"/>
    </source>
</evidence>
<dbReference type="EMBL" id="FNCE01000010">
    <property type="protein sequence ID" value="SDG39273.1"/>
    <property type="molecule type" value="Genomic_DNA"/>
</dbReference>
<keyword evidence="1" id="KW-0805">Transcription regulation</keyword>